<dbReference type="GO" id="GO:0009307">
    <property type="term" value="P:DNA restriction-modification system"/>
    <property type="evidence" value="ECO:0007669"/>
    <property type="project" value="UniProtKB-KW"/>
</dbReference>
<dbReference type="Gene3D" id="3.90.220.20">
    <property type="entry name" value="DNA methylase specificity domains"/>
    <property type="match status" value="2"/>
</dbReference>
<name>A0A2H1JVB6_BRELN</name>
<sequence>MNWTLEKLGALAELTVGHVGTMANQYESEGVPFLRSLNVKPHRIDPIDLKFINPEFARSLKKSRLRTGDVVTVRTGAPGQTAVIPHWLDGANCSDLVIIRPREKLHPKWLSYHLNWITKAKISQHLVGAVQQHFNVSAAASLSIQVPPISYQRAVAEVLGALDDKIAANERILDLRQQLTRSIYRSAPKPRTKPLSSVASFINGRAFTKNATGTGRVVIRIAELNSGVGASTVWNDIDVDKSNTAQPGDLLFAWSGSLTVARWFEPEAIVNQHIFKVETRDETPMWLVRELLNEQLERFKSIAADKATTMGHIKRSHLDEPVHIPDDAWLVAHQDVMSSVWDLEFEVELEKRRLARTRDELLPLLMSGKITVKDAEAVVSDAV</sequence>
<dbReference type="GO" id="GO:0003677">
    <property type="term" value="F:DNA binding"/>
    <property type="evidence" value="ECO:0007669"/>
    <property type="project" value="UniProtKB-KW"/>
</dbReference>
<evidence type="ECO:0000313" key="3">
    <source>
        <dbReference type="EMBL" id="SMX91218.1"/>
    </source>
</evidence>
<evidence type="ECO:0000256" key="1">
    <source>
        <dbReference type="ARBA" id="ARBA00022747"/>
    </source>
</evidence>
<dbReference type="GO" id="GO:0009035">
    <property type="term" value="F:type I site-specific deoxyribonuclease activity"/>
    <property type="evidence" value="ECO:0007669"/>
    <property type="project" value="UniProtKB-EC"/>
</dbReference>
<dbReference type="OrthoDB" id="9798929at2"/>
<dbReference type="AlphaFoldDB" id="A0A2H1JVB6"/>
<dbReference type="Proteomes" id="UP000234498">
    <property type="component" value="Unassembled WGS sequence"/>
</dbReference>
<accession>A0A2H1JVB6</accession>
<keyword evidence="2" id="KW-0238">DNA-binding</keyword>
<gene>
    <name evidence="3" type="ORF">BLIN101_02690</name>
</gene>
<dbReference type="InterPro" id="IPR044946">
    <property type="entry name" value="Restrct_endonuc_typeI_TRD_sf"/>
</dbReference>
<evidence type="ECO:0000313" key="4">
    <source>
        <dbReference type="Proteomes" id="UP000234498"/>
    </source>
</evidence>
<keyword evidence="1" id="KW-0680">Restriction system</keyword>
<evidence type="ECO:0000256" key="2">
    <source>
        <dbReference type="ARBA" id="ARBA00023125"/>
    </source>
</evidence>
<reference evidence="3 4" key="1">
    <citation type="submission" date="2017-03" db="EMBL/GenBank/DDBJ databases">
        <authorList>
            <person name="Afonso C.L."/>
            <person name="Miller P.J."/>
            <person name="Scott M.A."/>
            <person name="Spackman E."/>
            <person name="Goraichik I."/>
            <person name="Dimitrov K.M."/>
            <person name="Suarez D.L."/>
            <person name="Swayne D.E."/>
        </authorList>
    </citation>
    <scope>NUCLEOTIDE SEQUENCE [LARGE SCALE GENOMIC DNA]</scope>
    <source>
        <strain evidence="3 4">Mu101</strain>
    </source>
</reference>
<dbReference type="InterPro" id="IPR052021">
    <property type="entry name" value="Type-I_RS_S_subunit"/>
</dbReference>
<dbReference type="PANTHER" id="PTHR30408:SF12">
    <property type="entry name" value="TYPE I RESTRICTION ENZYME MJAVIII SPECIFICITY SUBUNIT"/>
    <property type="match status" value="1"/>
</dbReference>
<proteinExistence type="predicted"/>
<dbReference type="SUPFAM" id="SSF116734">
    <property type="entry name" value="DNA methylase specificity domain"/>
    <property type="match status" value="2"/>
</dbReference>
<dbReference type="PANTHER" id="PTHR30408">
    <property type="entry name" value="TYPE-1 RESTRICTION ENZYME ECOKI SPECIFICITY PROTEIN"/>
    <property type="match status" value="1"/>
</dbReference>
<keyword evidence="3" id="KW-0378">Hydrolase</keyword>
<dbReference type="RefSeq" id="WP_145998899.1">
    <property type="nucleotide sequence ID" value="NZ_FXZA01000020.1"/>
</dbReference>
<dbReference type="EMBL" id="FXZA01000020">
    <property type="protein sequence ID" value="SMX91218.1"/>
    <property type="molecule type" value="Genomic_DNA"/>
</dbReference>
<protein>
    <submittedName>
        <fullName evidence="3">Type I restriction enzyme, S subunit</fullName>
        <ecNumber evidence="3">3.1.21.3</ecNumber>
    </submittedName>
</protein>
<organism evidence="3 4">
    <name type="scientific">Brevibacterium linens</name>
    <dbReference type="NCBI Taxonomy" id="1703"/>
    <lineage>
        <taxon>Bacteria</taxon>
        <taxon>Bacillati</taxon>
        <taxon>Actinomycetota</taxon>
        <taxon>Actinomycetes</taxon>
        <taxon>Micrococcales</taxon>
        <taxon>Brevibacteriaceae</taxon>
        <taxon>Brevibacterium</taxon>
    </lineage>
</organism>
<dbReference type="EC" id="3.1.21.3" evidence="3"/>